<dbReference type="Gene3D" id="3.90.25.10">
    <property type="entry name" value="UDP-galactose 4-epimerase, domain 1"/>
    <property type="match status" value="1"/>
</dbReference>
<dbReference type="InterPro" id="IPR036291">
    <property type="entry name" value="NAD(P)-bd_dom_sf"/>
</dbReference>
<dbReference type="AlphaFoldDB" id="A0A158BQF3"/>
<dbReference type="Proteomes" id="UP000054911">
    <property type="component" value="Unassembled WGS sequence"/>
</dbReference>
<dbReference type="Gene3D" id="3.40.50.720">
    <property type="entry name" value="NAD(P)-binding Rossmann-like Domain"/>
    <property type="match status" value="1"/>
</dbReference>
<dbReference type="InterPro" id="IPR051604">
    <property type="entry name" value="Ergot_Alk_Oxidoreductase"/>
</dbReference>
<evidence type="ECO:0000259" key="1">
    <source>
        <dbReference type="Pfam" id="PF13460"/>
    </source>
</evidence>
<dbReference type="OrthoDB" id="9780595at2"/>
<feature type="domain" description="NAD(P)-binding" evidence="1">
    <location>
        <begin position="10"/>
        <end position="190"/>
    </location>
</feature>
<proteinExistence type="predicted"/>
<evidence type="ECO:0000313" key="2">
    <source>
        <dbReference type="EMBL" id="SAK72304.1"/>
    </source>
</evidence>
<dbReference type="PANTHER" id="PTHR43162">
    <property type="match status" value="1"/>
</dbReference>
<dbReference type="EMBL" id="FCOE02000012">
    <property type="protein sequence ID" value="SAK72304.1"/>
    <property type="molecule type" value="Genomic_DNA"/>
</dbReference>
<accession>A0A158BQF3</accession>
<dbReference type="RefSeq" id="WP_061176351.1">
    <property type="nucleotide sequence ID" value="NZ_FCOE02000012.1"/>
</dbReference>
<dbReference type="InterPro" id="IPR016040">
    <property type="entry name" value="NAD(P)-bd_dom"/>
</dbReference>
<keyword evidence="3" id="KW-1185">Reference proteome</keyword>
<organism evidence="2 3">
    <name type="scientific">Caballeronia pedi</name>
    <dbReference type="NCBI Taxonomy" id="1777141"/>
    <lineage>
        <taxon>Bacteria</taxon>
        <taxon>Pseudomonadati</taxon>
        <taxon>Pseudomonadota</taxon>
        <taxon>Betaproteobacteria</taxon>
        <taxon>Burkholderiales</taxon>
        <taxon>Burkholderiaceae</taxon>
        <taxon>Caballeronia</taxon>
    </lineage>
</organism>
<comment type="caution">
    <text evidence="2">The sequence shown here is derived from an EMBL/GenBank/DDBJ whole genome shotgun (WGS) entry which is preliminary data.</text>
</comment>
<dbReference type="PANTHER" id="PTHR43162:SF1">
    <property type="entry name" value="PRESTALK A DIFFERENTIATION PROTEIN A"/>
    <property type="match status" value="1"/>
</dbReference>
<reference evidence="2" key="1">
    <citation type="submission" date="2016-01" db="EMBL/GenBank/DDBJ databases">
        <authorList>
            <person name="Peeters C."/>
        </authorList>
    </citation>
    <scope>NUCLEOTIDE SEQUENCE [LARGE SCALE GENOMIC DNA]</scope>
    <source>
        <strain evidence="2">LMG 29323</strain>
    </source>
</reference>
<evidence type="ECO:0000313" key="3">
    <source>
        <dbReference type="Proteomes" id="UP000054911"/>
    </source>
</evidence>
<dbReference type="SUPFAM" id="SSF51735">
    <property type="entry name" value="NAD(P)-binding Rossmann-fold domains"/>
    <property type="match status" value="1"/>
</dbReference>
<protein>
    <submittedName>
        <fullName evidence="2">NmrA family protein</fullName>
    </submittedName>
</protein>
<name>A0A158BQF3_9BURK</name>
<sequence length="296" mass="32842">MQQRKFLITGATGKTGVHTVNNLLAAGHAVRAMVRTEDERSAALRAAGAEVIVGDLLKHDDLIRAASGVSGAYLCYPVRPGFIQGTAYFADAARRAGLEVVVEMSQISAREDSKSNAARDHWIAERVLDWSGVPTVHIRPTFFSEWLVFPWVRDTIVKEGKIALPYGNGRHAPIAAEDQARFIAAVLTQPSGHIGKTYELCGPVQLDYHEIADRISQVIDRKITYSPDTLDGYREHLRNYDLPEFTIQHFIEVAIDYRNGVFEGVDDVIERITGKAPQTVEEFVRANRRVFGAGID</sequence>
<gene>
    <name evidence="2" type="ORF">AWB80_03948</name>
</gene>
<dbReference type="Pfam" id="PF13460">
    <property type="entry name" value="NAD_binding_10"/>
    <property type="match status" value="1"/>
</dbReference>
<dbReference type="STRING" id="1777141.AWB80_03948"/>